<dbReference type="PATRIC" id="fig|69370.6.peg.3711"/>
<keyword evidence="4" id="KW-0812">Transmembrane</keyword>
<keyword evidence="6" id="KW-1185">Reference proteome</keyword>
<feature type="active site" description="Proton donor/acceptor" evidence="2">
    <location>
        <position position="161"/>
    </location>
</feature>
<dbReference type="SUPFAM" id="SSF63817">
    <property type="entry name" value="Sortase"/>
    <property type="match status" value="1"/>
</dbReference>
<dbReference type="AlphaFoldDB" id="A0A0M2H8M8"/>
<dbReference type="Pfam" id="PF04203">
    <property type="entry name" value="Sortase"/>
    <property type="match status" value="1"/>
</dbReference>
<evidence type="ECO:0000256" key="3">
    <source>
        <dbReference type="SAM" id="MobiDB-lite"/>
    </source>
</evidence>
<dbReference type="GO" id="GO:0016787">
    <property type="term" value="F:hydrolase activity"/>
    <property type="evidence" value="ECO:0007669"/>
    <property type="project" value="UniProtKB-KW"/>
</dbReference>
<evidence type="ECO:0000256" key="2">
    <source>
        <dbReference type="PIRSR" id="PIRSR605754-1"/>
    </source>
</evidence>
<feature type="active site" description="Acyl-thioester intermediate" evidence="2">
    <location>
        <position position="229"/>
    </location>
</feature>
<comment type="caution">
    <text evidence="5">The sequence shown here is derived from an EMBL/GenBank/DDBJ whole genome shotgun (WGS) entry which is preliminary data.</text>
</comment>
<dbReference type="OrthoDB" id="5242879at2"/>
<accession>A0A0M2H8M8</accession>
<dbReference type="InterPro" id="IPR023365">
    <property type="entry name" value="Sortase_dom-sf"/>
</dbReference>
<gene>
    <name evidence="5" type="ORF">RS82_03644</name>
</gene>
<protein>
    <submittedName>
        <fullName evidence="5">Sortase family protein</fullName>
    </submittedName>
</protein>
<evidence type="ECO:0000313" key="5">
    <source>
        <dbReference type="EMBL" id="KJL40316.1"/>
    </source>
</evidence>
<proteinExistence type="predicted"/>
<organism evidence="5 6">
    <name type="scientific">Microbacterium trichothecenolyticum</name>
    <name type="common">Aureobacterium trichothecenolyticum</name>
    <dbReference type="NCBI Taxonomy" id="69370"/>
    <lineage>
        <taxon>Bacteria</taxon>
        <taxon>Bacillati</taxon>
        <taxon>Actinomycetota</taxon>
        <taxon>Actinomycetes</taxon>
        <taxon>Micrococcales</taxon>
        <taxon>Microbacteriaceae</taxon>
        <taxon>Microbacterium</taxon>
    </lineage>
</organism>
<evidence type="ECO:0000256" key="4">
    <source>
        <dbReference type="SAM" id="Phobius"/>
    </source>
</evidence>
<keyword evidence="1" id="KW-0378">Hydrolase</keyword>
<evidence type="ECO:0000313" key="6">
    <source>
        <dbReference type="Proteomes" id="UP000034098"/>
    </source>
</evidence>
<dbReference type="Gene3D" id="2.40.260.10">
    <property type="entry name" value="Sortase"/>
    <property type="match status" value="1"/>
</dbReference>
<dbReference type="InterPro" id="IPR005754">
    <property type="entry name" value="Sortase"/>
</dbReference>
<keyword evidence="4" id="KW-1133">Transmembrane helix</keyword>
<sequence>MDDALSGQGRAARGTRTPRRRTSVVGVIGEVLITAGVIVLLYVVWQLWVGDLIYGAERNAEGTELSQEWQAQYEEQTPEPAPTDAGTDPEVVPVTAPPPVLAEPADGQTFAIMRIPRFGADYAVPMAGGVTRARTLDPIGIGHYPGTKMPGEAGNFALAAHRTTWGKPFNRIADLHVGDAIVVETQEGWYTYRFRTLQYVKPNEVEVLLPVPQAMDVPAGTAYITLTSCSPMYAMTERIVAYGVFESFTPRSASGEEPASLQAVA</sequence>
<name>A0A0M2H8M8_MICTR</name>
<dbReference type="NCBIfam" id="TIGR01076">
    <property type="entry name" value="sortase_fam"/>
    <property type="match status" value="1"/>
</dbReference>
<feature type="compositionally biased region" description="Polar residues" evidence="3">
    <location>
        <begin position="65"/>
        <end position="75"/>
    </location>
</feature>
<dbReference type="CDD" id="cd05830">
    <property type="entry name" value="Sortase_E"/>
    <property type="match status" value="1"/>
</dbReference>
<dbReference type="EMBL" id="JYJA01000040">
    <property type="protein sequence ID" value="KJL40316.1"/>
    <property type="molecule type" value="Genomic_DNA"/>
</dbReference>
<feature type="transmembrane region" description="Helical" evidence="4">
    <location>
        <begin position="23"/>
        <end position="48"/>
    </location>
</feature>
<evidence type="ECO:0000256" key="1">
    <source>
        <dbReference type="ARBA" id="ARBA00022801"/>
    </source>
</evidence>
<keyword evidence="4" id="KW-0472">Membrane</keyword>
<reference evidence="5 6" key="1">
    <citation type="submission" date="2015-02" db="EMBL/GenBank/DDBJ databases">
        <title>Draft genome sequences of ten Microbacterium spp. with emphasis on heavy metal contaminated environments.</title>
        <authorList>
            <person name="Corretto E."/>
        </authorList>
    </citation>
    <scope>NUCLEOTIDE SEQUENCE [LARGE SCALE GENOMIC DNA]</scope>
    <source>
        <strain evidence="5 6">DSM 8608</strain>
    </source>
</reference>
<dbReference type="RefSeq" id="WP_045301993.1">
    <property type="nucleotide sequence ID" value="NZ_JYJA01000040.1"/>
</dbReference>
<dbReference type="InterPro" id="IPR042003">
    <property type="entry name" value="Sortase_E"/>
</dbReference>
<dbReference type="Proteomes" id="UP000034098">
    <property type="component" value="Unassembled WGS sequence"/>
</dbReference>
<feature type="region of interest" description="Disordered" evidence="3">
    <location>
        <begin position="65"/>
        <end position="87"/>
    </location>
</feature>
<dbReference type="NCBIfam" id="NF033747">
    <property type="entry name" value="class_E_sortase"/>
    <property type="match status" value="1"/>
</dbReference>
<dbReference type="InterPro" id="IPR053465">
    <property type="entry name" value="Sortase_Class_E"/>
</dbReference>